<dbReference type="InterPro" id="IPR035892">
    <property type="entry name" value="C2_domain_sf"/>
</dbReference>
<name>A0A1Y3ET60_9BILA</name>
<reference evidence="1 2" key="1">
    <citation type="submission" date="2015-04" db="EMBL/GenBank/DDBJ databases">
        <title>Draft genome of the roundworm Trichinella nativa.</title>
        <authorList>
            <person name="Mitreva M."/>
        </authorList>
    </citation>
    <scope>NUCLEOTIDE SEQUENCE [LARGE SCALE GENOMIC DNA]</scope>
    <source>
        <strain evidence="1 2">ISS45</strain>
    </source>
</reference>
<sequence length="49" mass="5701">MDWDRIAKNEVMGRCEIGLRAATHDGRSHWEEISGSPGKQFAKWHHLQK</sequence>
<protein>
    <submittedName>
        <fullName evidence="1">Uncharacterized protein</fullName>
    </submittedName>
</protein>
<dbReference type="AlphaFoldDB" id="A0A1Y3ET60"/>
<dbReference type="SUPFAM" id="SSF49562">
    <property type="entry name" value="C2 domain (Calcium/lipid-binding domain, CaLB)"/>
    <property type="match status" value="1"/>
</dbReference>
<proteinExistence type="predicted"/>
<gene>
    <name evidence="1" type="ORF">D917_06218</name>
</gene>
<dbReference type="EMBL" id="LVZM01002924">
    <property type="protein sequence ID" value="OUC48331.1"/>
    <property type="molecule type" value="Genomic_DNA"/>
</dbReference>
<evidence type="ECO:0000313" key="2">
    <source>
        <dbReference type="Proteomes" id="UP000243006"/>
    </source>
</evidence>
<dbReference type="Gene3D" id="2.60.40.150">
    <property type="entry name" value="C2 domain"/>
    <property type="match status" value="1"/>
</dbReference>
<dbReference type="Proteomes" id="UP000243006">
    <property type="component" value="Unassembled WGS sequence"/>
</dbReference>
<organism evidence="1 2">
    <name type="scientific">Trichinella nativa</name>
    <dbReference type="NCBI Taxonomy" id="6335"/>
    <lineage>
        <taxon>Eukaryota</taxon>
        <taxon>Metazoa</taxon>
        <taxon>Ecdysozoa</taxon>
        <taxon>Nematoda</taxon>
        <taxon>Enoplea</taxon>
        <taxon>Dorylaimia</taxon>
        <taxon>Trichinellida</taxon>
        <taxon>Trichinellidae</taxon>
        <taxon>Trichinella</taxon>
    </lineage>
</organism>
<accession>A0A1Y3ET60</accession>
<evidence type="ECO:0000313" key="1">
    <source>
        <dbReference type="EMBL" id="OUC48331.1"/>
    </source>
</evidence>
<comment type="caution">
    <text evidence="1">The sequence shown here is derived from an EMBL/GenBank/DDBJ whole genome shotgun (WGS) entry which is preliminary data.</text>
</comment>